<feature type="coiled-coil region" evidence="1">
    <location>
        <begin position="444"/>
        <end position="499"/>
    </location>
</feature>
<evidence type="ECO:0008006" key="7">
    <source>
        <dbReference type="Google" id="ProtNLM"/>
    </source>
</evidence>
<proteinExistence type="predicted"/>
<dbReference type="GO" id="GO:0003677">
    <property type="term" value="F:DNA binding"/>
    <property type="evidence" value="ECO:0007669"/>
    <property type="project" value="InterPro"/>
</dbReference>
<evidence type="ECO:0000313" key="5">
    <source>
        <dbReference type="EMBL" id="EQM96851.1"/>
    </source>
</evidence>
<dbReference type="HOGENOM" id="CLU_010686_18_10_11"/>
<dbReference type="InterPro" id="IPR025827">
    <property type="entry name" value="Zn_ribbon_recom_dom"/>
</dbReference>
<keyword evidence="1" id="KW-0175">Coiled coil</keyword>
<evidence type="ECO:0000259" key="3">
    <source>
        <dbReference type="PROSITE" id="PS51736"/>
    </source>
</evidence>
<dbReference type="InterPro" id="IPR036162">
    <property type="entry name" value="Resolvase-like_N_sf"/>
</dbReference>
<dbReference type="PANTHER" id="PTHR30461">
    <property type="entry name" value="DNA-INVERTASE FROM LAMBDOID PROPHAGE"/>
    <property type="match status" value="1"/>
</dbReference>
<comment type="caution">
    <text evidence="5">The sequence shown here is derived from an EMBL/GenBank/DDBJ whole genome shotgun (WGS) entry which is preliminary data.</text>
</comment>
<feature type="domain" description="Resolvase/invertase-type recombinase catalytic" evidence="3">
    <location>
        <begin position="69"/>
        <end position="225"/>
    </location>
</feature>
<dbReference type="GO" id="GO:0000150">
    <property type="term" value="F:DNA strand exchange activity"/>
    <property type="evidence" value="ECO:0007669"/>
    <property type="project" value="InterPro"/>
</dbReference>
<dbReference type="Gene3D" id="3.90.1750.20">
    <property type="entry name" value="Putative Large Serine Recombinase, Chain B, Domain 2"/>
    <property type="match status" value="1"/>
</dbReference>
<dbReference type="PANTHER" id="PTHR30461:SF23">
    <property type="entry name" value="DNA RECOMBINASE-RELATED"/>
    <property type="match status" value="1"/>
</dbReference>
<feature type="compositionally biased region" description="Polar residues" evidence="2">
    <location>
        <begin position="43"/>
        <end position="53"/>
    </location>
</feature>
<feature type="region of interest" description="Disordered" evidence="2">
    <location>
        <begin position="1"/>
        <end position="53"/>
    </location>
</feature>
<reference evidence="6" key="1">
    <citation type="submission" date="2010-02" db="EMBL/GenBank/DDBJ databases">
        <title>The Genome Sequence of Prevotella oris strain C735.</title>
        <authorList>
            <consortium name="The Broad Institute Genome Sequencing Platform"/>
            <person name="Ward D."/>
            <person name="Feldgarden M."/>
            <person name="Earl A."/>
            <person name="Young S.K."/>
            <person name="Zeng Q."/>
            <person name="Koehrsen M."/>
            <person name="Alvarado L."/>
            <person name="Berlin A."/>
            <person name="Bochicchio J."/>
            <person name="Borenstein D."/>
            <person name="Chapman S.B."/>
            <person name="Chen Z."/>
            <person name="Engels R."/>
            <person name="Freedman E."/>
            <person name="Gellesch M."/>
            <person name="Goldberg J."/>
            <person name="Griggs A."/>
            <person name="Gujja S."/>
            <person name="Heilman E."/>
            <person name="Heiman D."/>
            <person name="Hepburn T."/>
            <person name="Howarth C."/>
            <person name="Jen D."/>
            <person name="Larson L."/>
            <person name="Mehta T."/>
            <person name="Park D."/>
            <person name="Pearson M."/>
            <person name="Roberts A."/>
            <person name="Saif S."/>
            <person name="Shea T."/>
            <person name="Shenoy N."/>
            <person name="Sisk P."/>
            <person name="Stolte C."/>
            <person name="Sykes S."/>
            <person name="Thomson T."/>
            <person name="Walk T."/>
            <person name="White J."/>
            <person name="Yandava C."/>
            <person name="Sibley C.D."/>
            <person name="Field T.R."/>
            <person name="Grinwis M."/>
            <person name="Eshaghurshan C.S."/>
            <person name="Surette M.G."/>
            <person name="Haas B."/>
            <person name="Nusbaum C."/>
            <person name="Birren B."/>
        </authorList>
    </citation>
    <scope>NUCLEOTIDE SEQUENCE [LARGE SCALE GENOMIC DNA]</scope>
    <source>
        <strain evidence="6">C505</strain>
    </source>
</reference>
<protein>
    <recommendedName>
        <fullName evidence="7">Resolvase/invertase-type recombinase catalytic domain-containing protein</fullName>
    </recommendedName>
</protein>
<gene>
    <name evidence="5" type="ORF">HMPREF0059_00949</name>
</gene>
<feature type="compositionally biased region" description="Low complexity" evidence="2">
    <location>
        <begin position="617"/>
        <end position="629"/>
    </location>
</feature>
<dbReference type="PROSITE" id="PS51737">
    <property type="entry name" value="RECOMBINASE_DNA_BIND"/>
    <property type="match status" value="1"/>
</dbReference>
<sequence>MNKNDADERMVSHSTEGSIGGGEHRSEPIVGDVLDNFGDRSGNRSMQVSPSPTIQNSAEQLAQELTPRRAVSYLRVSTREQARRGGREEGFSIPAQRAANKRKAMSIGAIIGKEFTEGGVSATTTRRPALQAMLRYLEEEARAGRPVDYVIVHKLDRLVRNRYDDTTLGKRFDELGVRLVSTSENIDQTPGGLLVHGIMASIAEFYSKNLSNEVKKGMAEKVRGGGCIGRAPLGYRNVITTKNGQEARIVVVDEVRGPLVAWAFAAYASGEWTLRRLAEELTLRGLTTVPTASLPEKPVTVQLLSKVLHNPFYVGEVVYQGVHYAGSHEPLVDRATYETVQTLLATRVNGERTVKHAHYLKSTIYCGICGSRLIVTNVKPRGVVYEYFVCLGRHSKKQPQCSFRATLAEQIEDEIVRLYDRVALRPGQRAVLETALQRQLARLVAESTQRLTEAKTVRRRLERERDKLLQAHYADAIPLDVLKREQSRISRELRGVERQMTGLEGEMTERQALVGQALDIAQHMATAYRQAPEHIRRMLNQVLFDKVYITPDDETGLLTAMVRYQPPFDGVLGVRGGESCLSKEGVEVGDDDSLEASGDDEVTLSQPSDIVVSASEGPGLHGLPDDGLPAPKPSKNKQKPTSWGFHDVGLSVDSMVGVAGFEPTTSSSRTKRATKLRHTPCAAGDSIASTHRGEEIGSAESSVTSVFAPRGNPVGPRRPPCQAAHGRSTCWPAPLSALTGSSPLILGPHSARKA</sequence>
<dbReference type="Pfam" id="PF00239">
    <property type="entry name" value="Resolvase"/>
    <property type="match status" value="1"/>
</dbReference>
<dbReference type="eggNOG" id="COG1961">
    <property type="taxonomic scope" value="Bacteria"/>
</dbReference>
<dbReference type="InterPro" id="IPR006119">
    <property type="entry name" value="Resolv_N"/>
</dbReference>
<dbReference type="InterPro" id="IPR038109">
    <property type="entry name" value="DNA_bind_recomb_sf"/>
</dbReference>
<dbReference type="Gene3D" id="3.40.50.1390">
    <property type="entry name" value="Resolvase, N-terminal catalytic domain"/>
    <property type="match status" value="1"/>
</dbReference>
<organism evidence="5 6">
    <name type="scientific">Actinomyces viscosus C505</name>
    <dbReference type="NCBI Taxonomy" id="562973"/>
    <lineage>
        <taxon>Bacteria</taxon>
        <taxon>Bacillati</taxon>
        <taxon>Actinomycetota</taxon>
        <taxon>Actinomycetes</taxon>
        <taxon>Actinomycetales</taxon>
        <taxon>Actinomycetaceae</taxon>
        <taxon>Actinomyces</taxon>
    </lineage>
</organism>
<feature type="region of interest" description="Disordered" evidence="2">
    <location>
        <begin position="694"/>
        <end position="727"/>
    </location>
</feature>
<dbReference type="Pfam" id="PF13408">
    <property type="entry name" value="Zn_ribbon_recom"/>
    <property type="match status" value="1"/>
</dbReference>
<accession>T5LX01</accession>
<feature type="region of interest" description="Disordered" evidence="2">
    <location>
        <begin position="583"/>
        <end position="645"/>
    </location>
</feature>
<dbReference type="PROSITE" id="PS51736">
    <property type="entry name" value="RECOMBINASES_3"/>
    <property type="match status" value="1"/>
</dbReference>
<dbReference type="SUPFAM" id="SSF53041">
    <property type="entry name" value="Resolvase-like"/>
    <property type="match status" value="1"/>
</dbReference>
<reference evidence="5 6" key="2">
    <citation type="submission" date="2011-10" db="EMBL/GenBank/DDBJ databases">
        <title>The Genome Sequence of Actinomyces viscosus C505.</title>
        <authorList>
            <consortium name="The Broad Institute Genome Sequencing Platform"/>
            <consortium name="The Broad Institute Genome Sequencing Center for Infectious Disease"/>
            <person name="Earl A."/>
            <person name="Ward D."/>
            <person name="Feldgarden M."/>
            <person name="Gevers D."/>
            <person name="Sibley C.D."/>
            <person name="Field T.R."/>
            <person name="Grinwis M."/>
            <person name="Eshaghurshan C.S."/>
            <person name="Surette M.G."/>
            <person name="Young S.K."/>
            <person name="Zeng Q."/>
            <person name="Gargeya S."/>
            <person name="Fitzgerald M."/>
            <person name="Haas B."/>
            <person name="Abouelleil A."/>
            <person name="Alvarado L."/>
            <person name="Arachchi H.M."/>
            <person name="Berlin A."/>
            <person name="Brown A."/>
            <person name="Chapman S.B."/>
            <person name="Chen Z."/>
            <person name="Dunbar C."/>
            <person name="Freedman E."/>
            <person name="Gearin G."/>
            <person name="Goldberg J."/>
            <person name="Griggs A."/>
            <person name="Gujja S."/>
            <person name="Heiman D."/>
            <person name="Howarth C."/>
            <person name="Larson L."/>
            <person name="Lui A."/>
            <person name="MacDonald P.J.P."/>
            <person name="Montmayeur A."/>
            <person name="Murphy C."/>
            <person name="Neiman D."/>
            <person name="Pearson M."/>
            <person name="Priest M."/>
            <person name="Roberts A."/>
            <person name="Saif S."/>
            <person name="Shea T."/>
            <person name="Shenoy N."/>
            <person name="Sisk P."/>
            <person name="Stolte C."/>
            <person name="Sykes S."/>
            <person name="Wortman J."/>
            <person name="Nusbaum C."/>
            <person name="Birren B."/>
        </authorList>
    </citation>
    <scope>NUCLEOTIDE SEQUENCE [LARGE SCALE GENOMIC DNA]</scope>
    <source>
        <strain evidence="5 6">C505</strain>
    </source>
</reference>
<dbReference type="Pfam" id="PF07508">
    <property type="entry name" value="Recombinase"/>
    <property type="match status" value="1"/>
</dbReference>
<dbReference type="SMART" id="SM00857">
    <property type="entry name" value="Resolvase"/>
    <property type="match status" value="1"/>
</dbReference>
<evidence type="ECO:0000256" key="2">
    <source>
        <dbReference type="SAM" id="MobiDB-lite"/>
    </source>
</evidence>
<dbReference type="InterPro" id="IPR011109">
    <property type="entry name" value="DNA_bind_recombinase_dom"/>
</dbReference>
<dbReference type="AlphaFoldDB" id="T5LX01"/>
<dbReference type="Proteomes" id="UP000004668">
    <property type="component" value="Unassembled WGS sequence"/>
</dbReference>
<name>T5LX01_ACTVI</name>
<dbReference type="CDD" id="cd00338">
    <property type="entry name" value="Ser_Recombinase"/>
    <property type="match status" value="1"/>
</dbReference>
<feature type="domain" description="Recombinase" evidence="4">
    <location>
        <begin position="232"/>
        <end position="350"/>
    </location>
</feature>
<feature type="compositionally biased region" description="Acidic residues" evidence="2">
    <location>
        <begin position="587"/>
        <end position="602"/>
    </location>
</feature>
<dbReference type="EMBL" id="ACRE02000050">
    <property type="protein sequence ID" value="EQM96851.1"/>
    <property type="molecule type" value="Genomic_DNA"/>
</dbReference>
<evidence type="ECO:0000259" key="4">
    <source>
        <dbReference type="PROSITE" id="PS51737"/>
    </source>
</evidence>
<evidence type="ECO:0000256" key="1">
    <source>
        <dbReference type="SAM" id="Coils"/>
    </source>
</evidence>
<dbReference type="InterPro" id="IPR050639">
    <property type="entry name" value="SSR_resolvase"/>
</dbReference>
<evidence type="ECO:0000313" key="6">
    <source>
        <dbReference type="Proteomes" id="UP000004668"/>
    </source>
</evidence>
<feature type="compositionally biased region" description="Basic and acidic residues" evidence="2">
    <location>
        <begin position="1"/>
        <end position="11"/>
    </location>
</feature>